<keyword evidence="2" id="KW-1185">Reference proteome</keyword>
<dbReference type="PANTHER" id="PTHR30143">
    <property type="entry name" value="ACID HYDRATASE"/>
    <property type="match status" value="1"/>
</dbReference>
<comment type="caution">
    <text evidence="1">The sequence shown here is derived from an EMBL/GenBank/DDBJ whole genome shotgun (WGS) entry which is preliminary data.</text>
</comment>
<dbReference type="RefSeq" id="WP_159660941.1">
    <property type="nucleotide sequence ID" value="NZ_AQPF01000020.1"/>
</dbReference>
<evidence type="ECO:0000313" key="1">
    <source>
        <dbReference type="EMBL" id="KAF0805151.1"/>
    </source>
</evidence>
<dbReference type="SUPFAM" id="SSF56529">
    <property type="entry name" value="FAH"/>
    <property type="match status" value="1"/>
</dbReference>
<proteinExistence type="predicted"/>
<dbReference type="Gene3D" id="3.90.850.10">
    <property type="entry name" value="Fumarylacetoacetase-like, C-terminal domain"/>
    <property type="match status" value="1"/>
</dbReference>
<protein>
    <submittedName>
        <fullName evidence="1">4-oxalocrotonate decarboxylase</fullName>
    </submittedName>
</protein>
<reference evidence="1 2" key="1">
    <citation type="submission" date="2012-09" db="EMBL/GenBank/DDBJ databases">
        <title>Genome Sequence of alkane-degrading Bacterium Alcanivorax sp. 6-D-6.</title>
        <authorList>
            <person name="Lai Q."/>
            <person name="Shao Z."/>
        </authorList>
    </citation>
    <scope>NUCLEOTIDE SEQUENCE [LARGE SCALE GENOMIC DNA]</scope>
    <source>
        <strain evidence="1 2">6-D-6</strain>
    </source>
</reference>
<dbReference type="InterPro" id="IPR036663">
    <property type="entry name" value="Fumarylacetoacetase_C_sf"/>
</dbReference>
<dbReference type="EMBL" id="AQPF01000020">
    <property type="protein sequence ID" value="KAF0805151.1"/>
    <property type="molecule type" value="Genomic_DNA"/>
</dbReference>
<name>A0ABQ6Y6X0_9GAMM</name>
<gene>
    <name evidence="1" type="ORF">A6D6_02536</name>
</gene>
<dbReference type="PANTHER" id="PTHR30143:SF0">
    <property type="entry name" value="2-KETO-4-PENTENOATE HYDRATASE"/>
    <property type="match status" value="1"/>
</dbReference>
<evidence type="ECO:0000313" key="2">
    <source>
        <dbReference type="Proteomes" id="UP000771797"/>
    </source>
</evidence>
<organism evidence="1 2">
    <name type="scientific">Alcanivorax xiamenensis</name>
    <dbReference type="NCBI Taxonomy" id="1177156"/>
    <lineage>
        <taxon>Bacteria</taxon>
        <taxon>Pseudomonadati</taxon>
        <taxon>Pseudomonadota</taxon>
        <taxon>Gammaproteobacteria</taxon>
        <taxon>Oceanospirillales</taxon>
        <taxon>Alcanivoracaceae</taxon>
        <taxon>Alcanivorax</taxon>
    </lineage>
</organism>
<sequence length="244" mass="26222">MTDLTSFVPLLAEAVCRHKTLPPLPPGLTEMEGYQLARQLAQAVVGEKALHALKAGLTDPRIQAHLGLYEAMLGHLYPNRRLQSGARLSRRGKAMIECELAVFVDAGGRPVSVAPALEFVNVDFARSEDLTPPNLAAINLGADAFLVGETQPWNDATLASLDTIRIELYRDEALLLEAPANSSLGGAVDGSQWMLDKARQLGWSLDGETLLMTGTVGKPLAFVPGVYRADYGPLGSLSFTIDDQ</sequence>
<accession>A0ABQ6Y6X0</accession>
<dbReference type="InterPro" id="IPR050772">
    <property type="entry name" value="Hydratase-Decarb/MhpD_sf"/>
</dbReference>
<dbReference type="Proteomes" id="UP000771797">
    <property type="component" value="Unassembled WGS sequence"/>
</dbReference>